<sequence length="175" mass="20876">MQKHNMQADSLIEKTFLNLIEVHKGILHKVARLYMDSSEDRKDLQQEIIIQLWRSYHNFKGESAFSSWMYRVAINTAISYFKKEKRRSDVYTYDNIKEPENEDYNPEKDRQLEIFYQAVQELNAVEKALIFYFMEGLSHRETGIQLGLSEGNVRVKLNRTKEKLQQIIKKTNYES</sequence>
<evidence type="ECO:0000313" key="7">
    <source>
        <dbReference type="EMBL" id="MEN5376271.1"/>
    </source>
</evidence>
<gene>
    <name evidence="7" type="ORF">ABE541_03260</name>
</gene>
<evidence type="ECO:0000256" key="3">
    <source>
        <dbReference type="ARBA" id="ARBA00023082"/>
    </source>
</evidence>
<dbReference type="InterPro" id="IPR013325">
    <property type="entry name" value="RNA_pol_sigma_r2"/>
</dbReference>
<dbReference type="Gene3D" id="1.10.10.10">
    <property type="entry name" value="Winged helix-like DNA-binding domain superfamily/Winged helix DNA-binding domain"/>
    <property type="match status" value="1"/>
</dbReference>
<dbReference type="InterPro" id="IPR007627">
    <property type="entry name" value="RNA_pol_sigma70_r2"/>
</dbReference>
<comment type="caution">
    <text evidence="7">The sequence shown here is derived from an EMBL/GenBank/DDBJ whole genome shotgun (WGS) entry which is preliminary data.</text>
</comment>
<evidence type="ECO:0000313" key="8">
    <source>
        <dbReference type="Proteomes" id="UP001409291"/>
    </source>
</evidence>
<dbReference type="SUPFAM" id="SSF88946">
    <property type="entry name" value="Sigma2 domain of RNA polymerase sigma factors"/>
    <property type="match status" value="1"/>
</dbReference>
<organism evidence="7 8">
    <name type="scientific">Sphingobacterium kitahiroshimense</name>
    <dbReference type="NCBI Taxonomy" id="470446"/>
    <lineage>
        <taxon>Bacteria</taxon>
        <taxon>Pseudomonadati</taxon>
        <taxon>Bacteroidota</taxon>
        <taxon>Sphingobacteriia</taxon>
        <taxon>Sphingobacteriales</taxon>
        <taxon>Sphingobacteriaceae</taxon>
        <taxon>Sphingobacterium</taxon>
    </lineage>
</organism>
<evidence type="ECO:0000256" key="1">
    <source>
        <dbReference type="ARBA" id="ARBA00010641"/>
    </source>
</evidence>
<dbReference type="PANTHER" id="PTHR43133">
    <property type="entry name" value="RNA POLYMERASE ECF-TYPE SIGMA FACTO"/>
    <property type="match status" value="1"/>
</dbReference>
<proteinExistence type="inferred from homology"/>
<dbReference type="InterPro" id="IPR013249">
    <property type="entry name" value="RNA_pol_sigma70_r4_t2"/>
</dbReference>
<dbReference type="Gene3D" id="1.10.1740.10">
    <property type="match status" value="1"/>
</dbReference>
<name>A0ABV0BNC9_9SPHI</name>
<feature type="domain" description="RNA polymerase sigma-70 region 2" evidence="5">
    <location>
        <begin position="19"/>
        <end position="87"/>
    </location>
</feature>
<dbReference type="InterPro" id="IPR039425">
    <property type="entry name" value="RNA_pol_sigma-70-like"/>
</dbReference>
<accession>A0ABV0BNC9</accession>
<dbReference type="NCBIfam" id="TIGR02937">
    <property type="entry name" value="sigma70-ECF"/>
    <property type="match status" value="1"/>
</dbReference>
<dbReference type="PANTHER" id="PTHR43133:SF45">
    <property type="entry name" value="RNA POLYMERASE ECF-TYPE SIGMA FACTOR"/>
    <property type="match status" value="1"/>
</dbReference>
<dbReference type="Pfam" id="PF04542">
    <property type="entry name" value="Sigma70_r2"/>
    <property type="match status" value="1"/>
</dbReference>
<evidence type="ECO:0000259" key="5">
    <source>
        <dbReference type="Pfam" id="PF04542"/>
    </source>
</evidence>
<evidence type="ECO:0000256" key="4">
    <source>
        <dbReference type="ARBA" id="ARBA00023163"/>
    </source>
</evidence>
<keyword evidence="3" id="KW-0731">Sigma factor</keyword>
<evidence type="ECO:0000256" key="2">
    <source>
        <dbReference type="ARBA" id="ARBA00023015"/>
    </source>
</evidence>
<protein>
    <submittedName>
        <fullName evidence="7">RNA polymerase sigma factor</fullName>
    </submittedName>
</protein>
<evidence type="ECO:0000259" key="6">
    <source>
        <dbReference type="Pfam" id="PF08281"/>
    </source>
</evidence>
<keyword evidence="2" id="KW-0805">Transcription regulation</keyword>
<comment type="similarity">
    <text evidence="1">Belongs to the sigma-70 factor family. ECF subfamily.</text>
</comment>
<dbReference type="Pfam" id="PF08281">
    <property type="entry name" value="Sigma70_r4_2"/>
    <property type="match status" value="1"/>
</dbReference>
<keyword evidence="8" id="KW-1185">Reference proteome</keyword>
<dbReference type="InterPro" id="IPR036388">
    <property type="entry name" value="WH-like_DNA-bd_sf"/>
</dbReference>
<keyword evidence="4" id="KW-0804">Transcription</keyword>
<reference evidence="7 8" key="1">
    <citation type="submission" date="2024-04" db="EMBL/GenBank/DDBJ databases">
        <title>WGS of bacteria from Torrens River.</title>
        <authorList>
            <person name="Wyrsch E.R."/>
            <person name="Drigo B."/>
        </authorList>
    </citation>
    <scope>NUCLEOTIDE SEQUENCE [LARGE SCALE GENOMIC DNA]</scope>
    <source>
        <strain evidence="7 8">TWI391</strain>
    </source>
</reference>
<dbReference type="InterPro" id="IPR014284">
    <property type="entry name" value="RNA_pol_sigma-70_dom"/>
</dbReference>
<dbReference type="EMBL" id="JBDJNQ010000001">
    <property type="protein sequence ID" value="MEN5376271.1"/>
    <property type="molecule type" value="Genomic_DNA"/>
</dbReference>
<feature type="domain" description="RNA polymerase sigma factor 70 region 4 type 2" evidence="6">
    <location>
        <begin position="113"/>
        <end position="164"/>
    </location>
</feature>
<dbReference type="SUPFAM" id="SSF88659">
    <property type="entry name" value="Sigma3 and sigma4 domains of RNA polymerase sigma factors"/>
    <property type="match status" value="1"/>
</dbReference>
<dbReference type="Proteomes" id="UP001409291">
    <property type="component" value="Unassembled WGS sequence"/>
</dbReference>
<dbReference type="InterPro" id="IPR013324">
    <property type="entry name" value="RNA_pol_sigma_r3/r4-like"/>
</dbReference>
<dbReference type="RefSeq" id="WP_260292301.1">
    <property type="nucleotide sequence ID" value="NZ_JBDJLH010000001.1"/>
</dbReference>